<dbReference type="Gene3D" id="2.40.30.30">
    <property type="entry name" value="Riboflavin kinase-like"/>
    <property type="match status" value="1"/>
</dbReference>
<evidence type="ECO:0000256" key="7">
    <source>
        <dbReference type="ARBA" id="ARBA00022695"/>
    </source>
</evidence>
<keyword evidence="8 15" id="KW-0547">Nucleotide-binding</keyword>
<dbReference type="Proteomes" id="UP000188169">
    <property type="component" value="Unassembled WGS sequence"/>
</dbReference>
<dbReference type="UniPathway" id="UPA00277">
    <property type="reaction ID" value="UER00407"/>
</dbReference>
<dbReference type="InterPro" id="IPR015864">
    <property type="entry name" value="FAD_synthase"/>
</dbReference>
<comment type="pathway">
    <text evidence="3 15">Cofactor biosynthesis; FMN biosynthesis; FMN from riboflavin (ATP route): step 1/1.</text>
</comment>
<evidence type="ECO:0000313" key="18">
    <source>
        <dbReference type="Proteomes" id="UP000188169"/>
    </source>
</evidence>
<evidence type="ECO:0000256" key="15">
    <source>
        <dbReference type="PIRNR" id="PIRNR004491"/>
    </source>
</evidence>
<dbReference type="NCBIfam" id="TIGR00083">
    <property type="entry name" value="ribF"/>
    <property type="match status" value="1"/>
</dbReference>
<dbReference type="InterPro" id="IPR014729">
    <property type="entry name" value="Rossmann-like_a/b/a_fold"/>
</dbReference>
<dbReference type="GO" id="GO:0009398">
    <property type="term" value="P:FMN biosynthetic process"/>
    <property type="evidence" value="ECO:0007669"/>
    <property type="project" value="UniProtKB-UniRule"/>
</dbReference>
<sequence>MKTIFLDLATIHVGNSHSSLNANNVLTIGNFDGVHLGHQAMLKQLKQSASEQQLDTMVMIFEPQPREYFAQLKSDPSSAPARLTSQDEKLTLLAEFGIDTVVVAKFDEAFRSLSASEFADMLVHHLNVKSLVLGDDFKFGHDRTGDSEFLRNYGLPVTNLHTITDTQVVDTQESSLLEDKRISSTRVRELLAKGDLKTVSRLLDRDYAITGKVVGGDKIGRTLDFPTANIELNRVRPALHGVYGVDVVVLDESGEVVADAFADLAKDTKTGIAGLRPHSLFGTANIGIRPSVDKPHEWRLEVFFPEFSGNLYEKTLQVRFLNHLHGERKYDGLEALKAGIQQDVKDLIEWRHNQDK</sequence>
<evidence type="ECO:0000256" key="9">
    <source>
        <dbReference type="ARBA" id="ARBA00022777"/>
    </source>
</evidence>
<comment type="catalytic activity">
    <reaction evidence="13 15">
        <text>riboflavin + ATP = FMN + ADP + H(+)</text>
        <dbReference type="Rhea" id="RHEA:14357"/>
        <dbReference type="ChEBI" id="CHEBI:15378"/>
        <dbReference type="ChEBI" id="CHEBI:30616"/>
        <dbReference type="ChEBI" id="CHEBI:57986"/>
        <dbReference type="ChEBI" id="CHEBI:58210"/>
        <dbReference type="ChEBI" id="CHEBI:456216"/>
        <dbReference type="EC" id="2.7.1.26"/>
    </reaction>
</comment>
<keyword evidence="10 15" id="KW-0274">FAD</keyword>
<evidence type="ECO:0000256" key="14">
    <source>
        <dbReference type="ARBA" id="ARBA00049494"/>
    </source>
</evidence>
<evidence type="ECO:0000256" key="5">
    <source>
        <dbReference type="ARBA" id="ARBA00022643"/>
    </source>
</evidence>
<evidence type="ECO:0000259" key="16">
    <source>
        <dbReference type="SMART" id="SM00904"/>
    </source>
</evidence>
<evidence type="ECO:0000256" key="10">
    <source>
        <dbReference type="ARBA" id="ARBA00022827"/>
    </source>
</evidence>
<dbReference type="SUPFAM" id="SSF82114">
    <property type="entry name" value="Riboflavin kinase-like"/>
    <property type="match status" value="1"/>
</dbReference>
<evidence type="ECO:0000313" key="17">
    <source>
        <dbReference type="EMBL" id="SJM37565.1"/>
    </source>
</evidence>
<dbReference type="AlphaFoldDB" id="A0A1R4EGD3"/>
<dbReference type="InterPro" id="IPR023468">
    <property type="entry name" value="Riboflavin_kinase"/>
</dbReference>
<proteinExistence type="inferred from homology"/>
<evidence type="ECO:0000256" key="2">
    <source>
        <dbReference type="ARBA" id="ARBA00004726"/>
    </source>
</evidence>
<keyword evidence="5 15" id="KW-0288">FMN</keyword>
<dbReference type="InterPro" id="IPR004821">
    <property type="entry name" value="Cyt_trans-like"/>
</dbReference>
<dbReference type="Gene3D" id="3.40.50.620">
    <property type="entry name" value="HUPs"/>
    <property type="match status" value="1"/>
</dbReference>
<keyword evidence="18" id="KW-1185">Reference proteome</keyword>
<evidence type="ECO:0000256" key="8">
    <source>
        <dbReference type="ARBA" id="ARBA00022741"/>
    </source>
</evidence>
<dbReference type="SMART" id="SM00904">
    <property type="entry name" value="Flavokinase"/>
    <property type="match status" value="1"/>
</dbReference>
<keyword evidence="9 15" id="KW-0418">Kinase</keyword>
<dbReference type="CDD" id="cd02064">
    <property type="entry name" value="FAD_synthetase_N"/>
    <property type="match status" value="1"/>
</dbReference>
<accession>A0A1R4EGD3</accession>
<dbReference type="InterPro" id="IPR002606">
    <property type="entry name" value="Riboflavin_kinase_bac"/>
</dbReference>
<keyword evidence="4 15" id="KW-0285">Flavoprotein</keyword>
<evidence type="ECO:0000256" key="3">
    <source>
        <dbReference type="ARBA" id="ARBA00005201"/>
    </source>
</evidence>
<dbReference type="InterPro" id="IPR023465">
    <property type="entry name" value="Riboflavin_kinase_dom_sf"/>
</dbReference>
<feature type="domain" description="Riboflavin kinase" evidence="16">
    <location>
        <begin position="202"/>
        <end position="352"/>
    </location>
</feature>
<dbReference type="GO" id="GO:0006747">
    <property type="term" value="P:FAD biosynthetic process"/>
    <property type="evidence" value="ECO:0007669"/>
    <property type="project" value="UniProtKB-UniRule"/>
</dbReference>
<reference evidence="18" key="1">
    <citation type="submission" date="2017-02" db="EMBL/GenBank/DDBJ databases">
        <authorList>
            <person name="Mornico D."/>
        </authorList>
    </citation>
    <scope>NUCLEOTIDE SEQUENCE [LARGE SCALE GENOMIC DNA]</scope>
</reference>
<evidence type="ECO:0000256" key="11">
    <source>
        <dbReference type="ARBA" id="ARBA00022840"/>
    </source>
</evidence>
<gene>
    <name evidence="17" type="primary">ribF</name>
    <name evidence="17" type="ORF">A1019T_01541</name>
</gene>
<dbReference type="NCBIfam" id="TIGR00125">
    <property type="entry name" value="cyt_tran_rel"/>
    <property type="match status" value="1"/>
</dbReference>
<comment type="catalytic activity">
    <reaction evidence="14 15">
        <text>FMN + ATP + H(+) = FAD + diphosphate</text>
        <dbReference type="Rhea" id="RHEA:17237"/>
        <dbReference type="ChEBI" id="CHEBI:15378"/>
        <dbReference type="ChEBI" id="CHEBI:30616"/>
        <dbReference type="ChEBI" id="CHEBI:33019"/>
        <dbReference type="ChEBI" id="CHEBI:57692"/>
        <dbReference type="ChEBI" id="CHEBI:58210"/>
        <dbReference type="EC" id="2.7.7.2"/>
    </reaction>
</comment>
<evidence type="ECO:0000256" key="1">
    <source>
        <dbReference type="ARBA" id="ARBA00002121"/>
    </source>
</evidence>
<dbReference type="UniPathway" id="UPA00276">
    <property type="reaction ID" value="UER00406"/>
</dbReference>
<dbReference type="EMBL" id="FUGD01000089">
    <property type="protein sequence ID" value="SJM37565.1"/>
    <property type="molecule type" value="Genomic_DNA"/>
</dbReference>
<dbReference type="STRING" id="1945520.A1019T_01541"/>
<evidence type="ECO:0000256" key="13">
    <source>
        <dbReference type="ARBA" id="ARBA00047880"/>
    </source>
</evidence>
<dbReference type="Pfam" id="PF01687">
    <property type="entry name" value="Flavokinase"/>
    <property type="match status" value="1"/>
</dbReference>
<dbReference type="Pfam" id="PF06574">
    <property type="entry name" value="FAD_syn"/>
    <property type="match status" value="1"/>
</dbReference>
<dbReference type="GO" id="GO:0008531">
    <property type="term" value="F:riboflavin kinase activity"/>
    <property type="evidence" value="ECO:0007669"/>
    <property type="project" value="UniProtKB-UniRule"/>
</dbReference>
<keyword evidence="11 15" id="KW-0067">ATP-binding</keyword>
<dbReference type="GO" id="GO:0003919">
    <property type="term" value="F:FMN adenylyltransferase activity"/>
    <property type="evidence" value="ECO:0007669"/>
    <property type="project" value="UniProtKB-UniRule"/>
</dbReference>
<dbReference type="RefSeq" id="WP_077448958.1">
    <property type="nucleotide sequence ID" value="NZ_FUGD01000089.1"/>
</dbReference>
<name>A0A1R4EGD3_9GAMM</name>
<keyword evidence="12" id="KW-0511">Multifunctional enzyme</keyword>
<dbReference type="SUPFAM" id="SSF52374">
    <property type="entry name" value="Nucleotidylyl transferase"/>
    <property type="match status" value="1"/>
</dbReference>
<dbReference type="PANTHER" id="PTHR22749">
    <property type="entry name" value="RIBOFLAVIN KINASE/FMN ADENYLYLTRANSFERASE"/>
    <property type="match status" value="1"/>
</dbReference>
<evidence type="ECO:0000256" key="12">
    <source>
        <dbReference type="ARBA" id="ARBA00023268"/>
    </source>
</evidence>
<dbReference type="FunFam" id="3.40.50.620:FF:000021">
    <property type="entry name" value="Riboflavin biosynthesis protein"/>
    <property type="match status" value="1"/>
</dbReference>
<evidence type="ECO:0000256" key="4">
    <source>
        <dbReference type="ARBA" id="ARBA00022630"/>
    </source>
</evidence>
<dbReference type="GO" id="GO:0009231">
    <property type="term" value="P:riboflavin biosynthetic process"/>
    <property type="evidence" value="ECO:0007669"/>
    <property type="project" value="InterPro"/>
</dbReference>
<keyword evidence="6 15" id="KW-0808">Transferase</keyword>
<evidence type="ECO:0000256" key="6">
    <source>
        <dbReference type="ARBA" id="ARBA00022679"/>
    </source>
</evidence>
<keyword evidence="7 15" id="KW-0548">Nucleotidyltransferase</keyword>
<organism evidence="17 18">
    <name type="scientific">Psychrobacter pasteurii</name>
    <dbReference type="NCBI Taxonomy" id="1945520"/>
    <lineage>
        <taxon>Bacteria</taxon>
        <taxon>Pseudomonadati</taxon>
        <taxon>Pseudomonadota</taxon>
        <taxon>Gammaproteobacteria</taxon>
        <taxon>Moraxellales</taxon>
        <taxon>Moraxellaceae</taxon>
        <taxon>Psychrobacter</taxon>
    </lineage>
</organism>
<dbReference type="EC" id="2.7.7.2" evidence="15"/>
<dbReference type="PIRSF" id="PIRSF004491">
    <property type="entry name" value="FAD_Synth"/>
    <property type="match status" value="1"/>
</dbReference>
<dbReference type="InterPro" id="IPR015865">
    <property type="entry name" value="Riboflavin_kinase_bac/euk"/>
</dbReference>
<dbReference type="PANTHER" id="PTHR22749:SF6">
    <property type="entry name" value="RIBOFLAVIN KINASE"/>
    <property type="match status" value="1"/>
</dbReference>
<dbReference type="OrthoDB" id="9803667at2"/>
<dbReference type="EC" id="2.7.1.26" evidence="15"/>
<comment type="similarity">
    <text evidence="15">Belongs to the ribF family.</text>
</comment>
<dbReference type="GO" id="GO:0005524">
    <property type="term" value="F:ATP binding"/>
    <property type="evidence" value="ECO:0007669"/>
    <property type="project" value="UniProtKB-UniRule"/>
</dbReference>
<comment type="function">
    <text evidence="1">Catalyzes the phosphorylation of riboflavin to FMN followed by the adenylation of FMN to FAD.</text>
</comment>
<comment type="pathway">
    <text evidence="2 15">Cofactor biosynthesis; FAD biosynthesis; FAD from FMN: step 1/1.</text>
</comment>
<protein>
    <recommendedName>
        <fullName evidence="15">Riboflavin biosynthesis protein</fullName>
    </recommendedName>
    <domain>
        <recommendedName>
            <fullName evidence="15">Riboflavin kinase</fullName>
            <ecNumber evidence="15">2.7.1.26</ecNumber>
        </recommendedName>
        <alternativeName>
            <fullName evidence="15">Flavokinase</fullName>
        </alternativeName>
    </domain>
    <domain>
        <recommendedName>
            <fullName evidence="15">FMN adenylyltransferase</fullName>
            <ecNumber evidence="15">2.7.7.2</ecNumber>
        </recommendedName>
        <alternativeName>
            <fullName evidence="15">FAD pyrophosphorylase</fullName>
        </alternativeName>
        <alternativeName>
            <fullName evidence="15">FAD synthase</fullName>
        </alternativeName>
    </domain>
</protein>